<protein>
    <submittedName>
        <fullName evidence="2">Transposase</fullName>
    </submittedName>
</protein>
<keyword evidence="3" id="KW-1185">Reference proteome</keyword>
<dbReference type="InterPro" id="IPR002686">
    <property type="entry name" value="Transposase_17"/>
</dbReference>
<dbReference type="Pfam" id="PF01797">
    <property type="entry name" value="Y1_Tnp"/>
    <property type="match status" value="1"/>
</dbReference>
<sequence length="282" mass="32417">MSRPLRLQFAGALYHVTSRGNERKTIYRDEDDFARFLAVLTSVCERFNWVIHSYCLMTNHYHLLVETPDANLAKGMRQLNGVYTQQFNRKYQRVGHLFQGRYKSILVDKDSYLLELCRYIVLNPVRAKGMVDSPADWPWSSYQDAIGVRASPDWLATDALLLQFAKSRKVAIKRYSDFVAQGLGVDVWQNLKNQVFLGSSEFVKQHLKTAEEDADLTLSEVPKKQKRASAVPLSHFKQTYQDDPKQGMVKAYLEGQYAMSEIAQVFGVHYSTVSRAVARYKI</sequence>
<name>A0ABV7CDQ6_9GAMM</name>
<dbReference type="RefSeq" id="WP_377119850.1">
    <property type="nucleotide sequence ID" value="NZ_JBHRSD010000001.1"/>
</dbReference>
<reference evidence="3" key="1">
    <citation type="journal article" date="2019" name="Int. J. Syst. Evol. Microbiol.">
        <title>The Global Catalogue of Microorganisms (GCM) 10K type strain sequencing project: providing services to taxonomists for standard genome sequencing and annotation.</title>
        <authorList>
            <consortium name="The Broad Institute Genomics Platform"/>
            <consortium name="The Broad Institute Genome Sequencing Center for Infectious Disease"/>
            <person name="Wu L."/>
            <person name="Ma J."/>
        </authorList>
    </citation>
    <scope>NUCLEOTIDE SEQUENCE [LARGE SCALE GENOMIC DNA]</scope>
    <source>
        <strain evidence="3">KCTC 42730</strain>
    </source>
</reference>
<evidence type="ECO:0000313" key="2">
    <source>
        <dbReference type="EMBL" id="MFC3031026.1"/>
    </source>
</evidence>
<dbReference type="Proteomes" id="UP001595453">
    <property type="component" value="Unassembled WGS sequence"/>
</dbReference>
<comment type="caution">
    <text evidence="2">The sequence shown here is derived from an EMBL/GenBank/DDBJ whole genome shotgun (WGS) entry which is preliminary data.</text>
</comment>
<dbReference type="InterPro" id="IPR036515">
    <property type="entry name" value="Transposase_17_sf"/>
</dbReference>
<dbReference type="SMART" id="SM01321">
    <property type="entry name" value="Y1_Tnp"/>
    <property type="match status" value="1"/>
</dbReference>
<gene>
    <name evidence="2" type="ORF">ACFOEE_00575</name>
</gene>
<accession>A0ABV7CDQ6</accession>
<dbReference type="Gene3D" id="3.30.70.1290">
    <property type="entry name" value="Transposase IS200-like"/>
    <property type="match status" value="1"/>
</dbReference>
<feature type="domain" description="Transposase IS200-like" evidence="1">
    <location>
        <begin position="9"/>
        <end position="123"/>
    </location>
</feature>
<dbReference type="SUPFAM" id="SSF143422">
    <property type="entry name" value="Transposase IS200-like"/>
    <property type="match status" value="1"/>
</dbReference>
<dbReference type="PANTHER" id="PTHR34322">
    <property type="entry name" value="TRANSPOSASE, Y1_TNP DOMAIN-CONTAINING"/>
    <property type="match status" value="1"/>
</dbReference>
<dbReference type="PANTHER" id="PTHR34322:SF2">
    <property type="entry name" value="TRANSPOSASE IS200-LIKE DOMAIN-CONTAINING PROTEIN"/>
    <property type="match status" value="1"/>
</dbReference>
<evidence type="ECO:0000313" key="3">
    <source>
        <dbReference type="Proteomes" id="UP001595453"/>
    </source>
</evidence>
<organism evidence="2 3">
    <name type="scientific">Pseudoalteromonas fenneropenaei</name>
    <dbReference type="NCBI Taxonomy" id="1737459"/>
    <lineage>
        <taxon>Bacteria</taxon>
        <taxon>Pseudomonadati</taxon>
        <taxon>Pseudomonadota</taxon>
        <taxon>Gammaproteobacteria</taxon>
        <taxon>Alteromonadales</taxon>
        <taxon>Pseudoalteromonadaceae</taxon>
        <taxon>Pseudoalteromonas</taxon>
    </lineage>
</organism>
<proteinExistence type="predicted"/>
<evidence type="ECO:0000259" key="1">
    <source>
        <dbReference type="SMART" id="SM01321"/>
    </source>
</evidence>
<dbReference type="EMBL" id="JBHRSD010000001">
    <property type="protein sequence ID" value="MFC3031026.1"/>
    <property type="molecule type" value="Genomic_DNA"/>
</dbReference>